<dbReference type="EMBL" id="BHYK01000028">
    <property type="protein sequence ID" value="GCD12192.1"/>
    <property type="molecule type" value="Genomic_DNA"/>
</dbReference>
<dbReference type="AlphaFoldDB" id="A0A401URL3"/>
<dbReference type="GeneID" id="77242022"/>
<protein>
    <submittedName>
        <fullName evidence="1">Uncharacterized protein</fullName>
    </submittedName>
</protein>
<proteinExistence type="predicted"/>
<organism evidence="1 2">
    <name type="scientific">Clostridium tagluense</name>
    <dbReference type="NCBI Taxonomy" id="360422"/>
    <lineage>
        <taxon>Bacteria</taxon>
        <taxon>Bacillati</taxon>
        <taxon>Bacillota</taxon>
        <taxon>Clostridia</taxon>
        <taxon>Eubacteriales</taxon>
        <taxon>Clostridiaceae</taxon>
        <taxon>Clostridium</taxon>
    </lineage>
</organism>
<evidence type="ECO:0000313" key="1">
    <source>
        <dbReference type="EMBL" id="GCD12192.1"/>
    </source>
</evidence>
<evidence type="ECO:0000313" key="2">
    <source>
        <dbReference type="Proteomes" id="UP000287872"/>
    </source>
</evidence>
<comment type="caution">
    <text evidence="1">The sequence shown here is derived from an EMBL/GenBank/DDBJ whole genome shotgun (WGS) entry which is preliminary data.</text>
</comment>
<sequence>MYINMDQYMYEVYKQAEYCKYNMMYTNTFDDEIFYKNSLNKKLYEISDLLEDDFNFSINQTLENKGIRQED</sequence>
<accession>A0A401URL3</accession>
<gene>
    <name evidence="1" type="ORF">Ctaglu_38150</name>
</gene>
<name>A0A401URL3_9CLOT</name>
<dbReference type="Proteomes" id="UP000287872">
    <property type="component" value="Unassembled WGS sequence"/>
</dbReference>
<keyword evidence="2" id="KW-1185">Reference proteome</keyword>
<reference evidence="1 2" key="1">
    <citation type="submission" date="2018-11" db="EMBL/GenBank/DDBJ databases">
        <title>Genome sequencing and assembly of Clostridium tagluense strain A121.</title>
        <authorList>
            <person name="Murakami T."/>
            <person name="Segawa T."/>
            <person name="Shcherbakova V.A."/>
            <person name="Mori H."/>
            <person name="Yoshimura Y."/>
        </authorList>
    </citation>
    <scope>NUCLEOTIDE SEQUENCE [LARGE SCALE GENOMIC DNA]</scope>
    <source>
        <strain evidence="1 2">A121</strain>
    </source>
</reference>
<dbReference type="RefSeq" id="WP_125004683.1">
    <property type="nucleotide sequence ID" value="NZ_BHYK01000028.1"/>
</dbReference>